<evidence type="ECO:0000313" key="3">
    <source>
        <dbReference type="EMBL" id="CAF0946879.1"/>
    </source>
</evidence>
<evidence type="ECO:0000313" key="4">
    <source>
        <dbReference type="EMBL" id="CAF3722978.1"/>
    </source>
</evidence>
<dbReference type="Gene3D" id="3.30.460.10">
    <property type="entry name" value="Beta Polymerase, domain 2"/>
    <property type="match status" value="1"/>
</dbReference>
<dbReference type="SUPFAM" id="SSF81301">
    <property type="entry name" value="Nucleotidyltransferase"/>
    <property type="match status" value="1"/>
</dbReference>
<organism evidence="3 5">
    <name type="scientific">Didymodactylos carnosus</name>
    <dbReference type="NCBI Taxonomy" id="1234261"/>
    <lineage>
        <taxon>Eukaryota</taxon>
        <taxon>Metazoa</taxon>
        <taxon>Spiralia</taxon>
        <taxon>Gnathifera</taxon>
        <taxon>Rotifera</taxon>
        <taxon>Eurotatoria</taxon>
        <taxon>Bdelloidea</taxon>
        <taxon>Philodinida</taxon>
        <taxon>Philodinidae</taxon>
        <taxon>Didymodactylos</taxon>
    </lineage>
</organism>
<dbReference type="AlphaFoldDB" id="A0A814CR69"/>
<feature type="region of interest" description="Disordered" evidence="1">
    <location>
        <begin position="128"/>
        <end position="147"/>
    </location>
</feature>
<sequence>RVLVEHDKGNKHQAIVAARQRYEYSQLSSIYVLRIKHNDEQLENYFAQFGSIKNCFMDKEKSELTDVDLRKREQFYLKLQNLFSKHFHGSKLHLTGSMANGLGTVLSDMHLVLVLNDMYIESQSCDQSYSSDDSIRSPINSNTNAEN</sequence>
<keyword evidence="5" id="KW-1185">Reference proteome</keyword>
<dbReference type="Proteomes" id="UP000663829">
    <property type="component" value="Unassembled WGS sequence"/>
</dbReference>
<feature type="compositionally biased region" description="Polar residues" evidence="1">
    <location>
        <begin position="137"/>
        <end position="147"/>
    </location>
</feature>
<dbReference type="Proteomes" id="UP000681722">
    <property type="component" value="Unassembled WGS sequence"/>
</dbReference>
<gene>
    <name evidence="3" type="ORF">GPM918_LOCUS11022</name>
    <name evidence="4" type="ORF">SRO942_LOCUS11023</name>
</gene>
<evidence type="ECO:0000313" key="5">
    <source>
        <dbReference type="Proteomes" id="UP000663829"/>
    </source>
</evidence>
<dbReference type="InterPro" id="IPR043519">
    <property type="entry name" value="NT_sf"/>
</dbReference>
<dbReference type="OrthoDB" id="2274644at2759"/>
<dbReference type="EMBL" id="CAJNOQ010002239">
    <property type="protein sequence ID" value="CAF0946879.1"/>
    <property type="molecule type" value="Genomic_DNA"/>
</dbReference>
<feature type="domain" description="Poly(A) RNA polymerase mitochondrial-like central palm" evidence="2">
    <location>
        <begin position="60"/>
        <end position="126"/>
    </location>
</feature>
<evidence type="ECO:0000256" key="1">
    <source>
        <dbReference type="SAM" id="MobiDB-lite"/>
    </source>
</evidence>
<proteinExistence type="predicted"/>
<protein>
    <recommendedName>
        <fullName evidence="2">Poly(A) RNA polymerase mitochondrial-like central palm domain-containing protein</fullName>
    </recommendedName>
</protein>
<dbReference type="EMBL" id="CAJOBC010002239">
    <property type="protein sequence ID" value="CAF3722978.1"/>
    <property type="molecule type" value="Genomic_DNA"/>
</dbReference>
<name>A0A814CR69_9BILA</name>
<comment type="caution">
    <text evidence="3">The sequence shown here is derived from an EMBL/GenBank/DDBJ whole genome shotgun (WGS) entry which is preliminary data.</text>
</comment>
<feature type="non-terminal residue" evidence="3">
    <location>
        <position position="147"/>
    </location>
</feature>
<accession>A0A814CR69</accession>
<evidence type="ECO:0000259" key="2">
    <source>
        <dbReference type="Pfam" id="PF22600"/>
    </source>
</evidence>
<dbReference type="Pfam" id="PF22600">
    <property type="entry name" value="MTPAP-like_central"/>
    <property type="match status" value="1"/>
</dbReference>
<dbReference type="InterPro" id="IPR054708">
    <property type="entry name" value="MTPAP-like_central"/>
</dbReference>
<reference evidence="3" key="1">
    <citation type="submission" date="2021-02" db="EMBL/GenBank/DDBJ databases">
        <authorList>
            <person name="Nowell W R."/>
        </authorList>
    </citation>
    <scope>NUCLEOTIDE SEQUENCE</scope>
</reference>